<feature type="transmembrane region" description="Helical" evidence="6">
    <location>
        <begin position="1397"/>
        <end position="1423"/>
    </location>
</feature>
<feature type="domain" description="Ion transport" evidence="7">
    <location>
        <begin position="110"/>
        <end position="442"/>
    </location>
</feature>
<evidence type="ECO:0000256" key="5">
    <source>
        <dbReference type="SAM" id="MobiDB-lite"/>
    </source>
</evidence>
<feature type="domain" description="Ion transport" evidence="7">
    <location>
        <begin position="1102"/>
        <end position="1339"/>
    </location>
</feature>
<feature type="transmembrane region" description="Helical" evidence="6">
    <location>
        <begin position="695"/>
        <end position="717"/>
    </location>
</feature>
<feature type="region of interest" description="Disordered" evidence="5">
    <location>
        <begin position="820"/>
        <end position="900"/>
    </location>
</feature>
<evidence type="ECO:0000256" key="4">
    <source>
        <dbReference type="ARBA" id="ARBA00023136"/>
    </source>
</evidence>
<feature type="transmembrane region" description="Helical" evidence="6">
    <location>
        <begin position="200"/>
        <end position="217"/>
    </location>
</feature>
<reference evidence="8 9" key="1">
    <citation type="submission" date="2017-09" db="EMBL/GenBank/DDBJ databases">
        <title>Genome sequencing of Besnoitia besnoiti strain Bb-Ger1.</title>
        <authorList>
            <person name="Schares G."/>
            <person name="Venepally P."/>
            <person name="Lorenzi H.A."/>
        </authorList>
    </citation>
    <scope>NUCLEOTIDE SEQUENCE [LARGE SCALE GENOMIC DNA]</scope>
    <source>
        <strain evidence="8 9">Bb-Ger1</strain>
    </source>
</reference>
<feature type="compositionally biased region" description="Polar residues" evidence="5">
    <location>
        <begin position="1870"/>
        <end position="1883"/>
    </location>
</feature>
<dbReference type="Gene3D" id="1.10.287.70">
    <property type="match status" value="4"/>
</dbReference>
<feature type="transmembrane region" description="Helical" evidence="6">
    <location>
        <begin position="1443"/>
        <end position="1464"/>
    </location>
</feature>
<evidence type="ECO:0000256" key="3">
    <source>
        <dbReference type="ARBA" id="ARBA00022989"/>
    </source>
</evidence>
<dbReference type="InterPro" id="IPR027359">
    <property type="entry name" value="Volt_channel_dom_sf"/>
</dbReference>
<name>A0A2A9LZ35_BESBE</name>
<feature type="region of interest" description="Disordered" evidence="5">
    <location>
        <begin position="1"/>
        <end position="25"/>
    </location>
</feature>
<feature type="compositionally biased region" description="Basic residues" evidence="5">
    <location>
        <begin position="1833"/>
        <end position="1843"/>
    </location>
</feature>
<feature type="transmembrane region" description="Helical" evidence="6">
    <location>
        <begin position="1126"/>
        <end position="1148"/>
    </location>
</feature>
<gene>
    <name evidence="8" type="ORF">BESB_043010</name>
</gene>
<feature type="transmembrane region" description="Helical" evidence="6">
    <location>
        <begin position="1476"/>
        <end position="1499"/>
    </location>
</feature>
<dbReference type="GeneID" id="40309231"/>
<accession>A0A2A9LZ35</accession>
<dbReference type="Proteomes" id="UP000224006">
    <property type="component" value="Unassembled WGS sequence"/>
</dbReference>
<comment type="caution">
    <text evidence="8">The sequence shown here is derived from an EMBL/GenBank/DDBJ whole genome shotgun (WGS) entry which is preliminary data.</text>
</comment>
<feature type="transmembrane region" description="Helical" evidence="6">
    <location>
        <begin position="1311"/>
        <end position="1337"/>
    </location>
</feature>
<keyword evidence="9" id="KW-1185">Reference proteome</keyword>
<feature type="domain" description="Ion transport" evidence="7">
    <location>
        <begin position="1436"/>
        <end position="1652"/>
    </location>
</feature>
<feature type="transmembrane region" description="Helical" evidence="6">
    <location>
        <begin position="1154"/>
        <end position="1177"/>
    </location>
</feature>
<feature type="transmembrane region" description="Helical" evidence="6">
    <location>
        <begin position="643"/>
        <end position="662"/>
    </location>
</feature>
<evidence type="ECO:0000313" key="8">
    <source>
        <dbReference type="EMBL" id="PFH31019.1"/>
    </source>
</evidence>
<comment type="subcellular location">
    <subcellularLocation>
        <location evidence="1">Membrane</location>
        <topology evidence="1">Multi-pass membrane protein</topology>
    </subcellularLocation>
</comment>
<organism evidence="8 9">
    <name type="scientific">Besnoitia besnoiti</name>
    <name type="common">Apicomplexan protozoan</name>
    <dbReference type="NCBI Taxonomy" id="94643"/>
    <lineage>
        <taxon>Eukaryota</taxon>
        <taxon>Sar</taxon>
        <taxon>Alveolata</taxon>
        <taxon>Apicomplexa</taxon>
        <taxon>Conoidasida</taxon>
        <taxon>Coccidia</taxon>
        <taxon>Eucoccidiorida</taxon>
        <taxon>Eimeriorina</taxon>
        <taxon>Sarcocystidae</taxon>
        <taxon>Besnoitia</taxon>
    </lineage>
</organism>
<keyword evidence="4 6" id="KW-0472">Membrane</keyword>
<dbReference type="SUPFAM" id="SSF81324">
    <property type="entry name" value="Voltage-gated potassium channels"/>
    <property type="match status" value="3"/>
</dbReference>
<evidence type="ECO:0000256" key="6">
    <source>
        <dbReference type="SAM" id="Phobius"/>
    </source>
</evidence>
<dbReference type="InterPro" id="IPR043203">
    <property type="entry name" value="VGCC_Ca_Na"/>
</dbReference>
<evidence type="ECO:0000256" key="2">
    <source>
        <dbReference type="ARBA" id="ARBA00022692"/>
    </source>
</evidence>
<dbReference type="VEuPathDB" id="ToxoDB:BESB_043010"/>
<feature type="region of interest" description="Disordered" evidence="5">
    <location>
        <begin position="1045"/>
        <end position="1066"/>
    </location>
</feature>
<feature type="transmembrane region" description="Helical" evidence="6">
    <location>
        <begin position="1617"/>
        <end position="1638"/>
    </location>
</feature>
<feature type="transmembrane region" description="Helical" evidence="6">
    <location>
        <begin position="406"/>
        <end position="432"/>
    </location>
</feature>
<feature type="compositionally biased region" description="Polar residues" evidence="5">
    <location>
        <begin position="1993"/>
        <end position="2005"/>
    </location>
</feature>
<dbReference type="GO" id="GO:0005248">
    <property type="term" value="F:voltage-gated sodium channel activity"/>
    <property type="evidence" value="ECO:0007669"/>
    <property type="project" value="TreeGrafter"/>
</dbReference>
<evidence type="ECO:0000313" key="9">
    <source>
        <dbReference type="Proteomes" id="UP000224006"/>
    </source>
</evidence>
<dbReference type="OrthoDB" id="332068at2759"/>
<evidence type="ECO:0000256" key="1">
    <source>
        <dbReference type="ARBA" id="ARBA00004141"/>
    </source>
</evidence>
<evidence type="ECO:0000259" key="7">
    <source>
        <dbReference type="Pfam" id="PF00520"/>
    </source>
</evidence>
<protein>
    <submittedName>
        <fullName evidence="8">Transporter, cation channel family protein</fullName>
    </submittedName>
</protein>
<feature type="transmembrane region" description="Helical" evidence="6">
    <location>
        <begin position="238"/>
        <end position="259"/>
    </location>
</feature>
<dbReference type="Pfam" id="PF00520">
    <property type="entry name" value="Ion_trans"/>
    <property type="match status" value="4"/>
</dbReference>
<feature type="transmembrane region" description="Helical" evidence="6">
    <location>
        <begin position="169"/>
        <end position="188"/>
    </location>
</feature>
<feature type="region of interest" description="Disordered" evidence="5">
    <location>
        <begin position="1953"/>
        <end position="2005"/>
    </location>
</feature>
<dbReference type="RefSeq" id="XP_029215029.1">
    <property type="nucleotide sequence ID" value="XM_029362752.1"/>
</dbReference>
<dbReference type="STRING" id="94643.A0A2A9LZ35"/>
<sequence length="2005" mass="224485">MEPLIARPGSPAGCENGRIRASGHEEEGRRVSIKLVPDIVGVVEPAEQQWRCSCKLIFRKAYHAVDRCFGCDTARDYSRRSWGIFHLNSRIRRLCTTLSESVTIKYFLIGYVCVNEILHLDAEAAHLPLQISDPLELILVALLLLEFVYDTIALGLWKGQRCYFRQPRCLFNFSVLVVAISDLIVTYLARCNPPPDLPQVSWYTSEVALFFSLARNLRVLRLFETETCKLVFSIFRKCLANLLALAGLVCILVFCYLIVYSHTYGYTQFNVCYTKMTRDTPTLQPPLSGSGAEDTSLVCKADSGFWEYDASQERLCRPDLPCREGTECRNIFLLPRDSKLCTSPELYELELKGWRAMYDTPLGDWGLTGFHDTFSALVSFLQCVNLEGWTEVMYRLADGDSTYRGVLIYLLHHSVVILGNLFLMNVVVAIMWESTVLETSRSRATDAKKEDLQMFEILGVEWIMDPLPPAKDAVLIILLNSGDRADTYGFVNCIFFVCYCVDVVLQLIACGCREFLRDGFKVFDLGLAIVGGVEVVFSLAICGSFSSCSDAAIRGRSPGVKATALVLSVLHSLRLFKLVRNFPALRLLVEVTADLVRNIFFFYALLIFQVYVFATFGFALFFDPNYGSYGWPLTVTKYCNFESIWQALLLVFGLLTGESWHVTMQELYSVYMGRFPGAPGSAVSSNVALASRGNVYIISVYIFFAVVTLCCFFYNVFEAVLIGQYVTARKVVFNSHIFRFIKLCRELGVEMPTRAAIDTSNLQRMYSLASPKIVGRRKAWRALSEFLRPRSLPNQEAPTFSNTSSGAAWMLQRLTQSISRASTLRRRSQRASANGSRPPERRPGGLRFRRDKQRAVAAHAVSFWRRGRRRESKRGPATESERPSPGQTRPSDATGGVLSGDCCQAQPTALRYPAGGLCGRQRNHGADDVEGLWAVNPGSDTHLASTRPDDAALSVHSATDAAGDGAVDGPEGPLSLGESVCYLFTLTLICCYDAVARLVSSPFKWLNERIVSYDIDRPDAIVDFIRFILMEEGLEDASTASALPAPGVRRKREQSSVGGGDLGSQSTPTASLAFLRGGPVATLLRRLTSATAYGWALAALEVVSLLCLVVECMLTDNEQARNVFGVLEWIFAFLFLAESLLRVGAYGWCRGGCLALGSGASRAGFLVSLVSCVLLLINQTLFAADWRSYACRFVWQLPLFRLVKVLRSFRSFHLFSLVQMEGVRIVVRSLLACTRSLVLLSAFLSLVFVMFALIFSRIMRVGYVPPDNPNEVLYTFQTFFEASIGVFVLATNEGWPLLLSRLLDRNPTQQVALSVLVFLFISAVSIFGVKMCVGIIVDASRRKKARMEMEGSLLSATVHKWIEIQELLFNSALQHGDTMPDFTGVDSKRLAMARKKAAALITSGCFRMAVAVHTCLCCLLLFFYGPWYDMTLGPHRQGRRLELHIAIVCLSAFFFIEIGTRIFARGRLFFREALDILDVVLCCLLAGTFGAGVVLWMGWVWRVDALTSWLLSLRLFRIARFLYRQMPFFQTLFTTISRVMKSFLSVLTLLGLSIFFFAIWGVVLFSGAPVETYFNRHANFKMLPRAVMALIGSCTGEDWHMILQQLRMHYTATDQKLLRVTVVVFFISFIVLVFFILMDLFTTAVLDEYMDTVKDENLWKISCQKRVLIERWNPKNELSTNYKSLTDMIALLRTIDQPMGIKHRFHPDEKRQKVLKYIAKYGLPVYAGARVHLRDVVLNCAKRACEFHAMSHGVMDMQDGQVELNPRLISSWMGKFPELAHVETRYDLRHHLAAETLQSWFRRQRMRLHGKLANPEWCAARFVSFAMESRTAHLRRPSGRAGHRASQIDRRYSGVARRRSWRRSRVDSAAGSSQLSATASGGSSEALPQPERLHLRGAGGSDQVRMSLPESISTRGSVPGSSSNSRRGSIMTGTDVDLAPRVLFESCMLVPEGTTTKETSSRERLSARSASRSDSLPQVASVENSPSDGPLTSCITTHLSQTEDP</sequence>
<dbReference type="GO" id="GO:0001518">
    <property type="term" value="C:voltage-gated sodium channel complex"/>
    <property type="evidence" value="ECO:0007669"/>
    <property type="project" value="TreeGrafter"/>
</dbReference>
<feature type="transmembrane region" description="Helical" evidence="6">
    <location>
        <begin position="1237"/>
        <end position="1259"/>
    </location>
</feature>
<feature type="compositionally biased region" description="Basic and acidic residues" evidence="5">
    <location>
        <begin position="873"/>
        <end position="882"/>
    </location>
</feature>
<dbReference type="KEGG" id="bbes:BESB_043010"/>
<dbReference type="Gene3D" id="1.20.120.350">
    <property type="entry name" value="Voltage-gated potassium channels. Chain C"/>
    <property type="match status" value="4"/>
</dbReference>
<feature type="transmembrane region" description="Helical" evidence="6">
    <location>
        <begin position="522"/>
        <end position="547"/>
    </location>
</feature>
<feature type="transmembrane region" description="Helical" evidence="6">
    <location>
        <begin position="1543"/>
        <end position="1566"/>
    </location>
</feature>
<dbReference type="PANTHER" id="PTHR10037">
    <property type="entry name" value="VOLTAGE-GATED CATION CHANNEL CALCIUM AND SODIUM"/>
    <property type="match status" value="1"/>
</dbReference>
<keyword evidence="3 6" id="KW-1133">Transmembrane helix</keyword>
<proteinExistence type="predicted"/>
<feature type="transmembrane region" description="Helical" evidence="6">
    <location>
        <begin position="1092"/>
        <end position="1114"/>
    </location>
</feature>
<feature type="domain" description="Ion transport" evidence="7">
    <location>
        <begin position="486"/>
        <end position="726"/>
    </location>
</feature>
<feature type="region of interest" description="Disordered" evidence="5">
    <location>
        <begin position="1833"/>
        <end position="1933"/>
    </location>
</feature>
<dbReference type="InterPro" id="IPR005821">
    <property type="entry name" value="Ion_trans_dom"/>
</dbReference>
<feature type="compositionally biased region" description="Polar residues" evidence="5">
    <location>
        <begin position="1910"/>
        <end position="1927"/>
    </location>
</feature>
<feature type="transmembrane region" description="Helical" evidence="6">
    <location>
        <begin position="488"/>
        <end position="510"/>
    </location>
</feature>
<feature type="transmembrane region" description="Helical" evidence="6">
    <location>
        <begin position="137"/>
        <end position="157"/>
    </location>
</feature>
<feature type="transmembrane region" description="Helical" evidence="6">
    <location>
        <begin position="600"/>
        <end position="623"/>
    </location>
</feature>
<dbReference type="EMBL" id="NWUJ01000023">
    <property type="protein sequence ID" value="PFH31019.1"/>
    <property type="molecule type" value="Genomic_DNA"/>
</dbReference>
<keyword evidence="2 6" id="KW-0812">Transmembrane</keyword>
<feature type="compositionally biased region" description="Low complexity" evidence="5">
    <location>
        <begin position="1967"/>
        <end position="1976"/>
    </location>
</feature>
<dbReference type="PANTHER" id="PTHR10037:SF62">
    <property type="entry name" value="SODIUM CHANNEL PROTEIN 60E"/>
    <property type="match status" value="1"/>
</dbReference>